<accession>A0ABY5YF54</accession>
<name>A0ABY5YF54_9DEIO</name>
<dbReference type="EMBL" id="CP104213">
    <property type="protein sequence ID" value="UWX63022.1"/>
    <property type="molecule type" value="Genomic_DNA"/>
</dbReference>
<dbReference type="CDD" id="cd09021">
    <property type="entry name" value="Aldose_epim_Ec_YphB"/>
    <property type="match status" value="1"/>
</dbReference>
<keyword evidence="2" id="KW-1185">Reference proteome</keyword>
<gene>
    <name evidence="1" type="ORF">N0D28_09630</name>
</gene>
<dbReference type="Proteomes" id="UP001060261">
    <property type="component" value="Chromosome"/>
</dbReference>
<dbReference type="InterPro" id="IPR008183">
    <property type="entry name" value="Aldose_1/G6P_1-epimerase"/>
</dbReference>
<organism evidence="1 2">
    <name type="scientific">Deinococcus rubellus</name>
    <dbReference type="NCBI Taxonomy" id="1889240"/>
    <lineage>
        <taxon>Bacteria</taxon>
        <taxon>Thermotogati</taxon>
        <taxon>Deinococcota</taxon>
        <taxon>Deinococci</taxon>
        <taxon>Deinococcales</taxon>
        <taxon>Deinococcaceae</taxon>
        <taxon>Deinococcus</taxon>
    </lineage>
</organism>
<reference evidence="1" key="1">
    <citation type="submission" date="2022-09" db="EMBL/GenBank/DDBJ databases">
        <title>genome sequence of Deinococcus rubellus.</title>
        <authorList>
            <person name="Srinivasan S."/>
        </authorList>
    </citation>
    <scope>NUCLEOTIDE SEQUENCE</scope>
    <source>
        <strain evidence="1">Ant6</strain>
    </source>
</reference>
<dbReference type="Gene3D" id="2.70.98.10">
    <property type="match status" value="1"/>
</dbReference>
<protein>
    <submittedName>
        <fullName evidence="1">Aldose 1-epimerase</fullName>
    </submittedName>
</protein>
<evidence type="ECO:0000313" key="1">
    <source>
        <dbReference type="EMBL" id="UWX63022.1"/>
    </source>
</evidence>
<dbReference type="Pfam" id="PF01263">
    <property type="entry name" value="Aldose_epim"/>
    <property type="match status" value="1"/>
</dbReference>
<sequence>MKAVTVQNEYWTLDIVPEYGASILNLSAASGRPVLRPVDPAKVESSSDTGCFPLMPYSNRIRDARFEFAGRTVELRPKSGSTLVQHGDVRNRPWQVERVSDTHLIGTFDSREFGDMNWPWAFTACLEYLLHGPHCDIALTLTNVSDEAMPAGMGLHPYFQRLQDGQPPQVQFGAGGWYPTDENSLPLGGSQAIPANLDFGVARPVGEAQIDAVFASWDGTARLSWSGVGWPGRDWPGQRALTLTADNVFSHLVLFTAPDGSLALEPVSHATDAFNLAARGVAGSDMKVLSPGQSLAGAVRLSLDGDW</sequence>
<proteinExistence type="predicted"/>
<dbReference type="RefSeq" id="WP_260559315.1">
    <property type="nucleotide sequence ID" value="NZ_BAABEC010000188.1"/>
</dbReference>
<dbReference type="SUPFAM" id="SSF74650">
    <property type="entry name" value="Galactose mutarotase-like"/>
    <property type="match status" value="1"/>
</dbReference>
<evidence type="ECO:0000313" key="2">
    <source>
        <dbReference type="Proteomes" id="UP001060261"/>
    </source>
</evidence>
<dbReference type="InterPro" id="IPR011013">
    <property type="entry name" value="Gal_mutarotase_sf_dom"/>
</dbReference>
<dbReference type="InterPro" id="IPR014718">
    <property type="entry name" value="GH-type_carb-bd"/>
</dbReference>